<protein>
    <recommendedName>
        <fullName evidence="6">EamA domain-containing protein</fullName>
    </recommendedName>
</protein>
<evidence type="ECO:0000313" key="7">
    <source>
        <dbReference type="EMBL" id="CAH3139774.1"/>
    </source>
</evidence>
<comment type="caution">
    <text evidence="7">The sequence shown here is derived from an EMBL/GenBank/DDBJ whole genome shotgun (WGS) entry which is preliminary data.</text>
</comment>
<accession>A0ABN8PAJ2</accession>
<evidence type="ECO:0000256" key="2">
    <source>
        <dbReference type="ARBA" id="ARBA00022692"/>
    </source>
</evidence>
<feature type="transmembrane region" description="Helical" evidence="5">
    <location>
        <begin position="293"/>
        <end position="312"/>
    </location>
</feature>
<evidence type="ECO:0000256" key="1">
    <source>
        <dbReference type="ARBA" id="ARBA00004141"/>
    </source>
</evidence>
<feature type="domain" description="EamA" evidence="6">
    <location>
        <begin position="108"/>
        <end position="240"/>
    </location>
</feature>
<keyword evidence="4 5" id="KW-0472">Membrane</keyword>
<proteinExistence type="predicted"/>
<dbReference type="EMBL" id="CALNXI010000789">
    <property type="protein sequence ID" value="CAH3139774.1"/>
    <property type="molecule type" value="Genomic_DNA"/>
</dbReference>
<keyword evidence="8" id="KW-1185">Reference proteome</keyword>
<dbReference type="Proteomes" id="UP001159427">
    <property type="component" value="Unassembled WGS sequence"/>
</dbReference>
<feature type="transmembrane region" description="Helical" evidence="5">
    <location>
        <begin position="378"/>
        <end position="400"/>
    </location>
</feature>
<feature type="domain" description="EamA" evidence="6">
    <location>
        <begin position="262"/>
        <end position="392"/>
    </location>
</feature>
<comment type="subcellular location">
    <subcellularLocation>
        <location evidence="1">Membrane</location>
        <topology evidence="1">Multi-pass membrane protein</topology>
    </subcellularLocation>
</comment>
<evidence type="ECO:0000313" key="8">
    <source>
        <dbReference type="Proteomes" id="UP001159427"/>
    </source>
</evidence>
<feature type="transmembrane region" description="Helical" evidence="5">
    <location>
        <begin position="223"/>
        <end position="241"/>
    </location>
</feature>
<organism evidence="7 8">
    <name type="scientific">Porites evermanni</name>
    <dbReference type="NCBI Taxonomy" id="104178"/>
    <lineage>
        <taxon>Eukaryota</taxon>
        <taxon>Metazoa</taxon>
        <taxon>Cnidaria</taxon>
        <taxon>Anthozoa</taxon>
        <taxon>Hexacorallia</taxon>
        <taxon>Scleractinia</taxon>
        <taxon>Fungiina</taxon>
        <taxon>Poritidae</taxon>
        <taxon>Porites</taxon>
    </lineage>
</organism>
<dbReference type="PANTHER" id="PTHR22911:SF6">
    <property type="entry name" value="SOLUTE CARRIER FAMILY 35 MEMBER G1"/>
    <property type="match status" value="1"/>
</dbReference>
<keyword evidence="2 5" id="KW-0812">Transmembrane</keyword>
<reference evidence="7 8" key="1">
    <citation type="submission" date="2022-05" db="EMBL/GenBank/DDBJ databases">
        <authorList>
            <consortium name="Genoscope - CEA"/>
            <person name="William W."/>
        </authorList>
    </citation>
    <scope>NUCLEOTIDE SEQUENCE [LARGE SCALE GENOMIC DNA]</scope>
</reference>
<dbReference type="Pfam" id="PF00892">
    <property type="entry name" value="EamA"/>
    <property type="match status" value="2"/>
</dbReference>
<feature type="transmembrane region" description="Helical" evidence="5">
    <location>
        <begin position="196"/>
        <end position="216"/>
    </location>
</feature>
<evidence type="ECO:0000256" key="5">
    <source>
        <dbReference type="SAM" id="Phobius"/>
    </source>
</evidence>
<feature type="transmembrane region" description="Helical" evidence="5">
    <location>
        <begin position="324"/>
        <end position="342"/>
    </location>
</feature>
<feature type="non-terminal residue" evidence="7">
    <location>
        <position position="1"/>
    </location>
</feature>
<evidence type="ECO:0000256" key="3">
    <source>
        <dbReference type="ARBA" id="ARBA00022989"/>
    </source>
</evidence>
<dbReference type="InterPro" id="IPR037185">
    <property type="entry name" value="EmrE-like"/>
</dbReference>
<dbReference type="SUPFAM" id="SSF103481">
    <property type="entry name" value="Multidrug resistance efflux transporter EmrE"/>
    <property type="match status" value="2"/>
</dbReference>
<feature type="transmembrane region" description="Helical" evidence="5">
    <location>
        <begin position="170"/>
        <end position="190"/>
    </location>
</feature>
<name>A0ABN8PAJ2_9CNID</name>
<feature type="transmembrane region" description="Helical" evidence="5">
    <location>
        <begin position="139"/>
        <end position="158"/>
    </location>
</feature>
<sequence>VRSANNKEGKASEMCSPFSTAFWRKSLENYQSIGSTRSETHQESIREDIVEFSFDKDSESFRNFTSPREILSETWRDRIAERLPLWTDVDSTPARKRVRCPPCFKSSLGLFLTTASGVLFAIASLFVKLSNTTIPAFEIVFFRLVIQTLLVLPAAVWAKADLLGKKEHRPYLICFGAVNFASISCIYGSFTKLPLGDATVCISTTPIFTAFLAYVFLKESWHIFDAVATFVCIVGVVLITRPTFIFGTSAKPSHVTETAHLIGYGIAMSGAVVQSLTFIMVRRVAGSVSFYTNVFYFGWCSALLSGMAMFAFQKPVIPECGATRWFLIGVALCGVFGSLCLNRGLQLEKAAPAALMRNVDILLAFVFDYAIFGQQPRVLTLLGGLLVMLSTGGVALAKWWRSRDSL</sequence>
<keyword evidence="3 5" id="KW-1133">Transmembrane helix</keyword>
<evidence type="ECO:0000259" key="6">
    <source>
        <dbReference type="Pfam" id="PF00892"/>
    </source>
</evidence>
<dbReference type="PANTHER" id="PTHR22911">
    <property type="entry name" value="ACYL-MALONYL CONDENSING ENZYME-RELATED"/>
    <property type="match status" value="1"/>
</dbReference>
<feature type="transmembrane region" description="Helical" evidence="5">
    <location>
        <begin position="354"/>
        <end position="372"/>
    </location>
</feature>
<evidence type="ECO:0000256" key="4">
    <source>
        <dbReference type="ARBA" id="ARBA00023136"/>
    </source>
</evidence>
<dbReference type="InterPro" id="IPR000620">
    <property type="entry name" value="EamA_dom"/>
</dbReference>
<feature type="transmembrane region" description="Helical" evidence="5">
    <location>
        <begin position="107"/>
        <end position="127"/>
    </location>
</feature>
<gene>
    <name evidence="7" type="ORF">PEVE_00041455</name>
</gene>
<feature type="transmembrane region" description="Helical" evidence="5">
    <location>
        <begin position="261"/>
        <end position="281"/>
    </location>
</feature>